<evidence type="ECO:0000256" key="9">
    <source>
        <dbReference type="ARBA" id="ARBA00023053"/>
    </source>
</evidence>
<keyword evidence="10 17" id="KW-0472">Membrane</keyword>
<dbReference type="GO" id="GO:0015874">
    <property type="term" value="P:norepinephrine transport"/>
    <property type="evidence" value="ECO:0007669"/>
    <property type="project" value="TreeGrafter"/>
</dbReference>
<keyword evidence="3" id="KW-1003">Cell membrane</keyword>
<feature type="transmembrane region" description="Helical" evidence="17">
    <location>
        <begin position="281"/>
        <end position="305"/>
    </location>
</feature>
<evidence type="ECO:0000256" key="10">
    <source>
        <dbReference type="ARBA" id="ARBA00023136"/>
    </source>
</evidence>
<dbReference type="GO" id="GO:0032809">
    <property type="term" value="C:neuronal cell body membrane"/>
    <property type="evidence" value="ECO:0007669"/>
    <property type="project" value="TreeGrafter"/>
</dbReference>
<feature type="binding site" evidence="13">
    <location>
        <position position="328"/>
    </location>
    <ligand>
        <name>Na(+)</name>
        <dbReference type="ChEBI" id="CHEBI:29101"/>
        <label>1</label>
    </ligand>
</feature>
<evidence type="ECO:0000256" key="4">
    <source>
        <dbReference type="ARBA" id="ARBA00022692"/>
    </source>
</evidence>
<dbReference type="InterPro" id="IPR000175">
    <property type="entry name" value="Na/ntran_symport"/>
</dbReference>
<accession>A0A4S2KK74</accession>
<comment type="caution">
    <text evidence="18">The sequence shown here is derived from an EMBL/GenBank/DDBJ whole genome shotgun (WGS) entry which is preliminary data.</text>
</comment>
<dbReference type="PROSITE" id="PS00610">
    <property type="entry name" value="NA_NEUROTRAN_SYMP_1"/>
    <property type="match status" value="1"/>
</dbReference>
<keyword evidence="7 15" id="KW-0769">Symport</keyword>
<evidence type="ECO:0000256" key="8">
    <source>
        <dbReference type="ARBA" id="ARBA00022989"/>
    </source>
</evidence>
<feature type="transmembrane region" description="Helical" evidence="17">
    <location>
        <begin position="491"/>
        <end position="508"/>
    </location>
</feature>
<keyword evidence="5 13" id="KW-0479">Metal-binding</keyword>
<feature type="transmembrane region" description="Helical" evidence="17">
    <location>
        <begin position="454"/>
        <end position="479"/>
    </location>
</feature>
<reference evidence="18 19" key="1">
    <citation type="journal article" date="2019" name="BMC Genomics">
        <title>New insights from Opisthorchis felineus genome: update on genomics of the epidemiologically important liver flukes.</title>
        <authorList>
            <person name="Ershov N.I."/>
            <person name="Mordvinov V.A."/>
            <person name="Prokhortchouk E.B."/>
            <person name="Pakharukova M.Y."/>
            <person name="Gunbin K.V."/>
            <person name="Ustyantsev K."/>
            <person name="Genaev M.A."/>
            <person name="Blinov A.G."/>
            <person name="Mazur A."/>
            <person name="Boulygina E."/>
            <person name="Tsygankova S."/>
            <person name="Khrameeva E."/>
            <person name="Chekanov N."/>
            <person name="Fan G."/>
            <person name="Xiao A."/>
            <person name="Zhang H."/>
            <person name="Xu X."/>
            <person name="Yang H."/>
            <person name="Solovyev V."/>
            <person name="Lee S.M."/>
            <person name="Liu X."/>
            <person name="Afonnikov D.A."/>
            <person name="Skryabin K.G."/>
        </authorList>
    </citation>
    <scope>NUCLEOTIDE SEQUENCE [LARGE SCALE GENOMIC DNA]</scope>
    <source>
        <strain evidence="18">AK-0245</strain>
        <tissue evidence="18">Whole organism</tissue>
    </source>
</reference>
<dbReference type="STRING" id="147828.A0A4S2KK74"/>
<evidence type="ECO:0000256" key="11">
    <source>
        <dbReference type="ARBA" id="ARBA00023157"/>
    </source>
</evidence>
<protein>
    <recommendedName>
        <fullName evidence="15">Transporter</fullName>
    </recommendedName>
</protein>
<dbReference type="InterPro" id="IPR037272">
    <property type="entry name" value="SNS_sf"/>
</dbReference>
<feature type="binding site" evidence="13">
    <location>
        <position position="96"/>
    </location>
    <ligand>
        <name>Na(+)</name>
        <dbReference type="ChEBI" id="CHEBI:29101"/>
        <label>1</label>
    </ligand>
</feature>
<dbReference type="GO" id="GO:0030424">
    <property type="term" value="C:axon"/>
    <property type="evidence" value="ECO:0007669"/>
    <property type="project" value="TreeGrafter"/>
</dbReference>
<keyword evidence="19" id="KW-1185">Reference proteome</keyword>
<keyword evidence="12" id="KW-0325">Glycoprotein</keyword>
<feature type="binding site" evidence="13">
    <location>
        <position position="93"/>
    </location>
    <ligand>
        <name>Na(+)</name>
        <dbReference type="ChEBI" id="CHEBI:29101"/>
        <label>1</label>
    </ligand>
</feature>
<feature type="binding site" evidence="13">
    <location>
        <position position="360"/>
    </location>
    <ligand>
        <name>Na(+)</name>
        <dbReference type="ChEBI" id="CHEBI:29101"/>
        <label>1</label>
    </ligand>
</feature>
<feature type="region of interest" description="Disordered" evidence="16">
    <location>
        <begin position="1"/>
        <end position="23"/>
    </location>
</feature>
<proteinExistence type="inferred from homology"/>
<dbReference type="GO" id="GO:0042734">
    <property type="term" value="C:presynaptic membrane"/>
    <property type="evidence" value="ECO:0007669"/>
    <property type="project" value="TreeGrafter"/>
</dbReference>
<feature type="binding site" evidence="13">
    <location>
        <position position="425"/>
    </location>
    <ligand>
        <name>Na(+)</name>
        <dbReference type="ChEBI" id="CHEBI:29101"/>
        <label>1</label>
    </ligand>
</feature>
<sequence>MPFGKEISKPDAPVSAENTEKHPARSAVGIRLSLLSIPDVSTLQNVADTTNDTDPNFLMVPRIKRPKGSVTFIDGRFRDQWNKKADFLLSVIGFAVDLANVWRFPYLCYKNGGGAFLIPYTLMLVFGGIPLFYMELALGQYIRKGAITSWGRICPLLKGVGYSVVLVAFYTDWFYNMIIAWSLYYFGASFTTQLPWIDCGHYWNTENCVDTHLSANLSNSSGIQPRMSSNSTFPVEEFFHICGFHTVKVIKDIPVVSLTLWPVICLSAQFHVVWFTAIFPYVVLFILLFRGLSLDGALDGIRYYIVPDMTKLRSAEPWVDAATQVFFSLGPGFGVLMAYASYNDFHNNVYRDALVVATINSLTSMLSGFVVFSMLGYMANKRSVLVSDVIQDDPVLVFSVYPEALATLPGSVFWSIVFFLMLLTLGLDSSFGGSEAVITALSDEYPILAHHRELFVLFLFSFYCIVGTLESTQGGIYFFHLFERMCVEYPILLAVFCETVCISWIYGVDRFRKNVKQMLGFEPGIFWRITWKFIAPVFIMFNIVYGLSNYQPLQMGDYKYPLWATVVGWTLSGAPMLAIPVVAIYQLFKTSGTVSERFKKLIQPCPSLLQIEEETTDIKGAIPIIRKCASENVCIACEENHFLPERSHSDPNVEFSDGGSN</sequence>
<feature type="transmembrane region" description="Helical" evidence="17">
    <location>
        <begin position="529"/>
        <end position="548"/>
    </location>
</feature>
<feature type="binding site" evidence="13">
    <location>
        <position position="95"/>
    </location>
    <ligand>
        <name>Na(+)</name>
        <dbReference type="ChEBI" id="CHEBI:29101"/>
        <label>1</label>
    </ligand>
</feature>
<keyword evidence="11 14" id="KW-1015">Disulfide bond</keyword>
<feature type="transmembrane region" description="Helical" evidence="17">
    <location>
        <begin position="560"/>
        <end position="588"/>
    </location>
</feature>
<evidence type="ECO:0000256" key="16">
    <source>
        <dbReference type="SAM" id="MobiDB-lite"/>
    </source>
</evidence>
<evidence type="ECO:0000256" key="12">
    <source>
        <dbReference type="ARBA" id="ARBA00023180"/>
    </source>
</evidence>
<dbReference type="OrthoDB" id="6581954at2759"/>
<dbReference type="Pfam" id="PF00209">
    <property type="entry name" value="SNF"/>
    <property type="match status" value="1"/>
</dbReference>
<evidence type="ECO:0000256" key="15">
    <source>
        <dbReference type="RuleBase" id="RU003732"/>
    </source>
</evidence>
<dbReference type="EMBL" id="SJOL01010924">
    <property type="protein sequence ID" value="TGZ50033.1"/>
    <property type="molecule type" value="Genomic_DNA"/>
</dbReference>
<organism evidence="18 19">
    <name type="scientific">Opisthorchis felineus</name>
    <dbReference type="NCBI Taxonomy" id="147828"/>
    <lineage>
        <taxon>Eukaryota</taxon>
        <taxon>Metazoa</taxon>
        <taxon>Spiralia</taxon>
        <taxon>Lophotrochozoa</taxon>
        <taxon>Platyhelminthes</taxon>
        <taxon>Trematoda</taxon>
        <taxon>Digenea</taxon>
        <taxon>Opisthorchiida</taxon>
        <taxon>Opisthorchiata</taxon>
        <taxon>Opisthorchiidae</taxon>
        <taxon>Opisthorchis</taxon>
    </lineage>
</organism>
<evidence type="ECO:0000313" key="19">
    <source>
        <dbReference type="Proteomes" id="UP000308267"/>
    </source>
</evidence>
<evidence type="ECO:0000256" key="7">
    <source>
        <dbReference type="ARBA" id="ARBA00022847"/>
    </source>
</evidence>
<dbReference type="SUPFAM" id="SSF161070">
    <property type="entry name" value="SNF-like"/>
    <property type="match status" value="1"/>
</dbReference>
<dbReference type="GO" id="GO:0046872">
    <property type="term" value="F:metal ion binding"/>
    <property type="evidence" value="ECO:0007669"/>
    <property type="project" value="UniProtKB-KW"/>
</dbReference>
<evidence type="ECO:0000256" key="17">
    <source>
        <dbReference type="SAM" id="Phobius"/>
    </source>
</evidence>
<evidence type="ECO:0000256" key="1">
    <source>
        <dbReference type="ARBA" id="ARBA00004651"/>
    </source>
</evidence>
<keyword evidence="2 15" id="KW-0813">Transport</keyword>
<comment type="subcellular location">
    <subcellularLocation>
        <location evidence="1">Cell membrane</location>
        <topology evidence="1">Multi-pass membrane protein</topology>
    </subcellularLocation>
</comment>
<comment type="similarity">
    <text evidence="15">Belongs to the sodium:neurotransmitter symporter (SNF) (TC 2.A.22) family.</text>
</comment>
<evidence type="ECO:0000313" key="18">
    <source>
        <dbReference type="EMBL" id="TGZ50033.1"/>
    </source>
</evidence>
<feature type="transmembrane region" description="Helical" evidence="17">
    <location>
        <begin position="354"/>
        <end position="379"/>
    </location>
</feature>
<feature type="binding site" evidence="13">
    <location>
        <position position="100"/>
    </location>
    <ligand>
        <name>Na(+)</name>
        <dbReference type="ChEBI" id="CHEBI:29101"/>
        <label>1</label>
    </ligand>
</feature>
<dbReference type="PANTHER" id="PTHR11616">
    <property type="entry name" value="SODIUM/CHLORIDE DEPENDENT TRANSPORTER"/>
    <property type="match status" value="1"/>
</dbReference>
<evidence type="ECO:0000256" key="14">
    <source>
        <dbReference type="PIRSR" id="PIRSR600175-2"/>
    </source>
</evidence>
<dbReference type="PRINTS" id="PR00176">
    <property type="entry name" value="NANEUSMPORT"/>
</dbReference>
<feature type="transmembrane region" description="Helical" evidence="17">
    <location>
        <begin position="117"/>
        <end position="138"/>
    </location>
</feature>
<keyword evidence="6" id="KW-0532">Neurotransmitter transport</keyword>
<feature type="transmembrane region" description="Helical" evidence="17">
    <location>
        <begin position="412"/>
        <end position="433"/>
    </location>
</feature>
<dbReference type="AlphaFoldDB" id="A0A4S2KK74"/>
<evidence type="ECO:0000256" key="2">
    <source>
        <dbReference type="ARBA" id="ARBA00022448"/>
    </source>
</evidence>
<evidence type="ECO:0000256" key="3">
    <source>
        <dbReference type="ARBA" id="ARBA00022475"/>
    </source>
</evidence>
<dbReference type="GO" id="GO:0006865">
    <property type="term" value="P:amino acid transport"/>
    <property type="evidence" value="ECO:0007669"/>
    <property type="project" value="TreeGrafter"/>
</dbReference>
<dbReference type="Proteomes" id="UP000308267">
    <property type="component" value="Unassembled WGS sequence"/>
</dbReference>
<dbReference type="PROSITE" id="PS50267">
    <property type="entry name" value="NA_NEUROTRAN_SYMP_3"/>
    <property type="match status" value="1"/>
</dbReference>
<keyword evidence="9 13" id="KW-0915">Sodium</keyword>
<evidence type="ECO:0000256" key="6">
    <source>
        <dbReference type="ARBA" id="ARBA00022775"/>
    </source>
</evidence>
<feature type="transmembrane region" description="Helical" evidence="17">
    <location>
        <begin position="159"/>
        <end position="186"/>
    </location>
</feature>
<dbReference type="PROSITE" id="PS00754">
    <property type="entry name" value="NA_NEUROTRAN_SYMP_2"/>
    <property type="match status" value="1"/>
</dbReference>
<feature type="disulfide bond" evidence="14">
    <location>
        <begin position="199"/>
        <end position="208"/>
    </location>
</feature>
<dbReference type="GO" id="GO:0005330">
    <property type="term" value="F:dopamine:sodium symporter activity"/>
    <property type="evidence" value="ECO:0007669"/>
    <property type="project" value="TreeGrafter"/>
</dbReference>
<dbReference type="GO" id="GO:0051583">
    <property type="term" value="P:dopamine uptake involved in synaptic transmission"/>
    <property type="evidence" value="ECO:0007669"/>
    <property type="project" value="TreeGrafter"/>
</dbReference>
<feature type="binding site" evidence="13">
    <location>
        <position position="428"/>
    </location>
    <ligand>
        <name>Na(+)</name>
        <dbReference type="ChEBI" id="CHEBI:29101"/>
        <label>1</label>
    </ligand>
</feature>
<gene>
    <name evidence="18" type="ORF">CRM22_010881</name>
</gene>
<name>A0A4S2KK74_OPIFE</name>
<evidence type="ECO:0000256" key="5">
    <source>
        <dbReference type="ARBA" id="ARBA00022723"/>
    </source>
</evidence>
<dbReference type="PANTHER" id="PTHR11616:SF320">
    <property type="entry name" value="SODIUM-DEPENDENT NORADRENALINE TRANSPORTER"/>
    <property type="match status" value="1"/>
</dbReference>
<feature type="transmembrane region" description="Helical" evidence="17">
    <location>
        <begin position="87"/>
        <end position="105"/>
    </location>
</feature>
<keyword evidence="4 15" id="KW-0812">Transmembrane</keyword>
<feature type="binding site" evidence="13">
    <location>
        <position position="429"/>
    </location>
    <ligand>
        <name>Na(+)</name>
        <dbReference type="ChEBI" id="CHEBI:29101"/>
        <label>1</label>
    </ligand>
</feature>
<evidence type="ECO:0000256" key="13">
    <source>
        <dbReference type="PIRSR" id="PIRSR600175-1"/>
    </source>
</evidence>
<keyword evidence="8 17" id="KW-1133">Transmembrane helix</keyword>